<evidence type="ECO:0000313" key="2">
    <source>
        <dbReference type="Proteomes" id="UP000321058"/>
    </source>
</evidence>
<protein>
    <submittedName>
        <fullName evidence="1">Uncharacterized protein</fullName>
    </submittedName>
</protein>
<organism evidence="1 2">
    <name type="scientific">Reyranella soli</name>
    <dbReference type="NCBI Taxonomy" id="1230389"/>
    <lineage>
        <taxon>Bacteria</taxon>
        <taxon>Pseudomonadati</taxon>
        <taxon>Pseudomonadota</taxon>
        <taxon>Alphaproteobacteria</taxon>
        <taxon>Hyphomicrobiales</taxon>
        <taxon>Reyranellaceae</taxon>
        <taxon>Reyranella</taxon>
    </lineage>
</organism>
<keyword evidence="2" id="KW-1185">Reference proteome</keyword>
<dbReference type="EMBL" id="BKAJ01000037">
    <property type="protein sequence ID" value="GEP55333.1"/>
    <property type="molecule type" value="Genomic_DNA"/>
</dbReference>
<comment type="caution">
    <text evidence="1">The sequence shown here is derived from an EMBL/GenBank/DDBJ whole genome shotgun (WGS) entry which is preliminary data.</text>
</comment>
<gene>
    <name evidence="1" type="ORF">RSO01_24990</name>
</gene>
<evidence type="ECO:0000313" key="1">
    <source>
        <dbReference type="EMBL" id="GEP55333.1"/>
    </source>
</evidence>
<reference evidence="1 2" key="1">
    <citation type="submission" date="2019-07" db="EMBL/GenBank/DDBJ databases">
        <title>Whole genome shotgun sequence of Reyranella soli NBRC 108950.</title>
        <authorList>
            <person name="Hosoyama A."/>
            <person name="Uohara A."/>
            <person name="Ohji S."/>
            <person name="Ichikawa N."/>
        </authorList>
    </citation>
    <scope>NUCLEOTIDE SEQUENCE [LARGE SCALE GENOMIC DNA]</scope>
    <source>
        <strain evidence="1 2">NBRC 108950</strain>
    </source>
</reference>
<proteinExistence type="predicted"/>
<sequence length="72" mass="7701">MRMAQVSSEAFDCSAPAGPPKPGCEVLAEIIDRSIKDPDRRGCLLVNSALDVAPHDARTGRVQRVMVTLLPA</sequence>
<name>A0A512N8U1_9HYPH</name>
<dbReference type="AlphaFoldDB" id="A0A512N8U1"/>
<accession>A0A512N8U1</accession>
<dbReference type="Proteomes" id="UP000321058">
    <property type="component" value="Unassembled WGS sequence"/>
</dbReference>